<dbReference type="GO" id="GO:0015031">
    <property type="term" value="P:protein transport"/>
    <property type="evidence" value="ECO:0007669"/>
    <property type="project" value="UniProtKB-KW"/>
</dbReference>
<feature type="transmembrane region" description="Helical" evidence="8">
    <location>
        <begin position="329"/>
        <end position="354"/>
    </location>
</feature>
<evidence type="ECO:0000256" key="3">
    <source>
        <dbReference type="ARBA" id="ARBA00022692"/>
    </source>
</evidence>
<sequence>MASEPKVFELSSVSIQHSTNNVTPTSNPQIKKENYLDEVCVNKLNFIKEDSLLNDKLATFNCIFQSHYAVLNASVPIINDDKMPYLTFRTLFMGLLLTIVVSVLSATFSFRRYPLNTDVVIFQLITMPLGQLMARLLPQKTFQLYKWKFSLNNGPFNIKEHSLITAMLIANADTAYAIYQITALQIFYGEPISFAAGLFLVISSRMIGFGMAGLLRRYLVWPAGMIFPSIILKCATFRMLHEDKNDDDLQLSTWKMGRFRFFFIVFIVQFVYYWLPGYFMPILTSFSLICFMDQNNIVLGQLTGFYGLGIGALQFDWQSVTAFLQSPILYPWWALLNILIGFIGIYWIIVPILYYTNENAKLLPIFSGNSYTRDGSPYNYSLITDNNLNLNQTAYEQYGDAVLTPTFEVTFCIQVAVITAIIVHTILYHGKFILKQFNMSVFQATNDVHSILMAKLAKEVPEYWYTFLFLSLFICAALVCELAALMPWYYLFLIISVDFILLLPSGIIKAITNQDIDLDLLMSLLGGLVLKGNAVANMTFRTYGYTTQRRSLTFISCLKLGHYMKIPPRVMFTMLVVSTLIGSILSYVAAYIIITYLKDLCSNHNWLCPKVRVFKEISHYLGTIGTANFLHAHSITLYFFLIGALCPIPVWLLHKRFPKVRWLKYVHFPVMLASLSQIPPIHTATYPTWIFIGFIFNYVILKRAPDWWIKYAYIFSAAMSAGVGAALIFVAFLPEFPVYWWGNAQNEVDGDRCKYSTANYYGTISDLTLFENK</sequence>
<evidence type="ECO:0000256" key="2">
    <source>
        <dbReference type="ARBA" id="ARBA00022448"/>
    </source>
</evidence>
<evidence type="ECO:0008006" key="12">
    <source>
        <dbReference type="Google" id="ProtNLM"/>
    </source>
</evidence>
<dbReference type="InterPro" id="IPR004648">
    <property type="entry name" value="Oligpept_transpt"/>
</dbReference>
<organism evidence="9 11">
    <name type="scientific">Didymodactylos carnosus</name>
    <dbReference type="NCBI Taxonomy" id="1234261"/>
    <lineage>
        <taxon>Eukaryota</taxon>
        <taxon>Metazoa</taxon>
        <taxon>Spiralia</taxon>
        <taxon>Gnathifera</taxon>
        <taxon>Rotifera</taxon>
        <taxon>Eurotatoria</taxon>
        <taxon>Bdelloidea</taxon>
        <taxon>Philodinida</taxon>
        <taxon>Philodinidae</taxon>
        <taxon>Didymodactylos</taxon>
    </lineage>
</organism>
<keyword evidence="3 8" id="KW-0812">Transmembrane</keyword>
<dbReference type="EMBL" id="CAJNOQ010004071">
    <property type="protein sequence ID" value="CAF1043434.1"/>
    <property type="molecule type" value="Genomic_DNA"/>
</dbReference>
<evidence type="ECO:0000313" key="10">
    <source>
        <dbReference type="EMBL" id="CAF3813497.1"/>
    </source>
</evidence>
<feature type="transmembrane region" description="Helical" evidence="8">
    <location>
        <begin position="192"/>
        <end position="212"/>
    </location>
</feature>
<evidence type="ECO:0000313" key="9">
    <source>
        <dbReference type="EMBL" id="CAF1043434.1"/>
    </source>
</evidence>
<keyword evidence="11" id="KW-1185">Reference proteome</keyword>
<dbReference type="AlphaFoldDB" id="A0A814JTC3"/>
<keyword evidence="2" id="KW-0813">Transport</keyword>
<feature type="transmembrane region" description="Helical" evidence="8">
    <location>
        <begin position="218"/>
        <end position="240"/>
    </location>
</feature>
<evidence type="ECO:0000256" key="8">
    <source>
        <dbReference type="SAM" id="Phobius"/>
    </source>
</evidence>
<dbReference type="PANTHER" id="PTHR22601">
    <property type="entry name" value="ISP4 LIKE PROTEIN"/>
    <property type="match status" value="1"/>
</dbReference>
<feature type="transmembrane region" description="Helical" evidence="8">
    <location>
        <begin position="684"/>
        <end position="701"/>
    </location>
</feature>
<feature type="transmembrane region" description="Helical" evidence="8">
    <location>
        <begin position="572"/>
        <end position="597"/>
    </location>
</feature>
<dbReference type="OrthoDB" id="9986677at2759"/>
<dbReference type="Pfam" id="PF03169">
    <property type="entry name" value="OPT"/>
    <property type="match status" value="1"/>
</dbReference>
<evidence type="ECO:0000256" key="1">
    <source>
        <dbReference type="ARBA" id="ARBA00004141"/>
    </source>
</evidence>
<accession>A0A814JTC3</accession>
<evidence type="ECO:0000256" key="5">
    <source>
        <dbReference type="ARBA" id="ARBA00022927"/>
    </source>
</evidence>
<feature type="transmembrane region" description="Helical" evidence="8">
    <location>
        <begin position="86"/>
        <end position="108"/>
    </location>
</feature>
<dbReference type="Proteomes" id="UP000663829">
    <property type="component" value="Unassembled WGS sequence"/>
</dbReference>
<evidence type="ECO:0000256" key="6">
    <source>
        <dbReference type="ARBA" id="ARBA00022989"/>
    </source>
</evidence>
<feature type="transmembrane region" description="Helical" evidence="8">
    <location>
        <begin position="713"/>
        <end position="733"/>
    </location>
</feature>
<dbReference type="NCBIfam" id="TIGR00727">
    <property type="entry name" value="ISP4_OPT"/>
    <property type="match status" value="1"/>
</dbReference>
<feature type="transmembrane region" description="Helical" evidence="8">
    <location>
        <begin position="407"/>
        <end position="428"/>
    </location>
</feature>
<protein>
    <recommendedName>
        <fullName evidence="12">Oligopeptide transporter</fullName>
    </recommendedName>
</protein>
<dbReference type="GO" id="GO:0035673">
    <property type="term" value="F:oligopeptide transmembrane transporter activity"/>
    <property type="evidence" value="ECO:0007669"/>
    <property type="project" value="InterPro"/>
</dbReference>
<keyword evidence="7 8" id="KW-0472">Membrane</keyword>
<feature type="transmembrane region" description="Helical" evidence="8">
    <location>
        <begin position="635"/>
        <end position="653"/>
    </location>
</feature>
<feature type="transmembrane region" description="Helical" evidence="8">
    <location>
        <begin position="299"/>
        <end position="317"/>
    </location>
</feature>
<keyword evidence="4" id="KW-0571">Peptide transport</keyword>
<proteinExistence type="predicted"/>
<keyword evidence="5" id="KW-0653">Protein transport</keyword>
<evidence type="ECO:0000256" key="7">
    <source>
        <dbReference type="ARBA" id="ARBA00023136"/>
    </source>
</evidence>
<dbReference type="EMBL" id="CAJOBC010004071">
    <property type="protein sequence ID" value="CAF3813497.1"/>
    <property type="molecule type" value="Genomic_DNA"/>
</dbReference>
<dbReference type="InterPro" id="IPR004813">
    <property type="entry name" value="OPT"/>
</dbReference>
<dbReference type="NCBIfam" id="TIGR00728">
    <property type="entry name" value="OPT_sfam"/>
    <property type="match status" value="1"/>
</dbReference>
<dbReference type="GO" id="GO:0016020">
    <property type="term" value="C:membrane"/>
    <property type="evidence" value="ECO:0007669"/>
    <property type="project" value="UniProtKB-SubCell"/>
</dbReference>
<dbReference type="Proteomes" id="UP000681722">
    <property type="component" value="Unassembled WGS sequence"/>
</dbReference>
<comment type="caution">
    <text evidence="9">The sequence shown here is derived from an EMBL/GenBank/DDBJ whole genome shotgun (WGS) entry which is preliminary data.</text>
</comment>
<reference evidence="9" key="1">
    <citation type="submission" date="2021-02" db="EMBL/GenBank/DDBJ databases">
        <authorList>
            <person name="Nowell W R."/>
        </authorList>
    </citation>
    <scope>NUCLEOTIDE SEQUENCE</scope>
</reference>
<keyword evidence="6 8" id="KW-1133">Transmembrane helix</keyword>
<comment type="subcellular location">
    <subcellularLocation>
        <location evidence="1">Membrane</location>
        <topology evidence="1">Multi-pass membrane protein</topology>
    </subcellularLocation>
</comment>
<gene>
    <name evidence="9" type="ORF">GPM918_LOCUS15900</name>
    <name evidence="10" type="ORF">SRO942_LOCUS15900</name>
</gene>
<feature type="transmembrane region" description="Helical" evidence="8">
    <location>
        <begin position="261"/>
        <end position="279"/>
    </location>
</feature>
<feature type="transmembrane region" description="Helical" evidence="8">
    <location>
        <begin position="490"/>
        <end position="512"/>
    </location>
</feature>
<evidence type="ECO:0000256" key="4">
    <source>
        <dbReference type="ARBA" id="ARBA00022856"/>
    </source>
</evidence>
<name>A0A814JTC3_9BILA</name>
<evidence type="ECO:0000313" key="11">
    <source>
        <dbReference type="Proteomes" id="UP000663829"/>
    </source>
</evidence>
<feature type="transmembrane region" description="Helical" evidence="8">
    <location>
        <begin position="463"/>
        <end position="484"/>
    </location>
</feature>
<feature type="transmembrane region" description="Helical" evidence="8">
    <location>
        <begin position="120"/>
        <end position="138"/>
    </location>
</feature>